<organism evidence="1 2">
    <name type="scientific">Candidatus Desulfolinea nitratireducens</name>
    <dbReference type="NCBI Taxonomy" id="2841698"/>
    <lineage>
        <taxon>Bacteria</taxon>
        <taxon>Bacillati</taxon>
        <taxon>Chloroflexota</taxon>
        <taxon>Anaerolineae</taxon>
        <taxon>Anaerolineales</taxon>
        <taxon>Anaerolineales incertae sedis</taxon>
        <taxon>Candidatus Desulfolinea</taxon>
    </lineage>
</organism>
<dbReference type="AlphaFoldDB" id="A0A8J6NIG3"/>
<gene>
    <name evidence="1" type="ORF">H8E29_12430</name>
</gene>
<proteinExistence type="predicted"/>
<accession>A0A8J6NIG3</accession>
<dbReference type="SUPFAM" id="SSF52540">
    <property type="entry name" value="P-loop containing nucleoside triphosphate hydrolases"/>
    <property type="match status" value="1"/>
</dbReference>
<name>A0A8J6NIG3_9CHLR</name>
<evidence type="ECO:0000313" key="1">
    <source>
        <dbReference type="EMBL" id="MBC8336066.1"/>
    </source>
</evidence>
<sequence>MTKNTFDIIILIGRPASGKSEIINYLRRSTDENRHNRFHIGKLDFLDDFPMLWAWFEEDHILENILGQPRLHTDSEGFFKHKYLWHLLIERFNVEVPKRMRIENYHDEHTLIIEFSRGSEHGGYTEALPHLDESILERAAIVYVSVPFEESLRKNRRRFNPERPDSILEHGLPDDKLELLYKDDDWAEFSKPNAEFVNIRGMDVPYAVFENEDDVTTDTPALLAERLEEVLSRLWKEKIK</sequence>
<comment type="caution">
    <text evidence="1">The sequence shown here is derived from an EMBL/GenBank/DDBJ whole genome shotgun (WGS) entry which is preliminary data.</text>
</comment>
<dbReference type="EMBL" id="JACNJN010000137">
    <property type="protein sequence ID" value="MBC8336066.1"/>
    <property type="molecule type" value="Genomic_DNA"/>
</dbReference>
<protein>
    <submittedName>
        <fullName evidence="1">Uncharacterized protein</fullName>
    </submittedName>
</protein>
<evidence type="ECO:0000313" key="2">
    <source>
        <dbReference type="Proteomes" id="UP000614469"/>
    </source>
</evidence>
<dbReference type="InterPro" id="IPR027417">
    <property type="entry name" value="P-loop_NTPase"/>
</dbReference>
<reference evidence="1 2" key="1">
    <citation type="submission" date="2020-08" db="EMBL/GenBank/DDBJ databases">
        <title>Bridging the membrane lipid divide: bacteria of the FCB group superphylum have the potential to synthesize archaeal ether lipids.</title>
        <authorList>
            <person name="Villanueva L."/>
            <person name="Von Meijenfeldt F.A.B."/>
            <person name="Westbye A.B."/>
            <person name="Yadav S."/>
            <person name="Hopmans E.C."/>
            <person name="Dutilh B.E."/>
            <person name="Sinninghe Damste J.S."/>
        </authorList>
    </citation>
    <scope>NUCLEOTIDE SEQUENCE [LARGE SCALE GENOMIC DNA]</scope>
    <source>
        <strain evidence="1">NIOZ-UU36</strain>
    </source>
</reference>
<dbReference type="Proteomes" id="UP000614469">
    <property type="component" value="Unassembled WGS sequence"/>
</dbReference>